<keyword evidence="3" id="KW-0443">Lipid metabolism</keyword>
<dbReference type="SUPFAM" id="SSF52266">
    <property type="entry name" value="SGNH hydrolase"/>
    <property type="match status" value="1"/>
</dbReference>
<dbReference type="EMBL" id="NMUH01000793">
    <property type="protein sequence ID" value="MQL84911.1"/>
    <property type="molecule type" value="Genomic_DNA"/>
</dbReference>
<keyword evidence="3" id="KW-0442">Lipid degradation</keyword>
<name>A0A843UNK2_COLES</name>
<dbReference type="InterPro" id="IPR035669">
    <property type="entry name" value="SGNH_plant_lipase-like"/>
</dbReference>
<dbReference type="PANTHER" id="PTHR45648:SF106">
    <property type="entry name" value="ANTHER-SPECIFIC PROLINE-RICH PROTEIN APG"/>
    <property type="match status" value="1"/>
</dbReference>
<dbReference type="Gene3D" id="3.40.50.1110">
    <property type="entry name" value="SGNH hydrolase"/>
    <property type="match status" value="1"/>
</dbReference>
<dbReference type="GO" id="GO:0016042">
    <property type="term" value="P:lipid catabolic process"/>
    <property type="evidence" value="ECO:0007669"/>
    <property type="project" value="UniProtKB-KW"/>
</dbReference>
<accession>A0A843UNK2</accession>
<evidence type="ECO:0000256" key="1">
    <source>
        <dbReference type="ARBA" id="ARBA00008668"/>
    </source>
</evidence>
<dbReference type="Pfam" id="PF00657">
    <property type="entry name" value="Lipase_GDSL"/>
    <property type="match status" value="1"/>
</dbReference>
<dbReference type="OrthoDB" id="1600564at2759"/>
<gene>
    <name evidence="4" type="ORF">Taro_017415</name>
</gene>
<dbReference type="CDD" id="cd01837">
    <property type="entry name" value="SGNH_plant_lipase_like"/>
    <property type="match status" value="1"/>
</dbReference>
<comment type="caution">
    <text evidence="4">The sequence shown here is derived from an EMBL/GenBank/DDBJ whole genome shotgun (WGS) entry which is preliminary data.</text>
</comment>
<sequence>MFSLPPLFQGPSSLQAVVAVAVLTAVLCCVFAPRTAVAHENVYTKERGVRALYIFGDSLVDVGNNHYLPLSIIRADFPHNGIDFPGKKATGRFSNGKNAADFIAMNLGLESPPAYLSLSDAPDRTRTFLAGVNFASGGAGISDDTARELEQCLPVNKQLDYFSEVRQALVCQLGVEKAKKHLSRSLFVLVIGSNDIFRYVKCEHECPLQLFVDSMALALERQLKRMHDLGARMLVFVGTGPVGCCPSHRVWNKTGDCHDLANHISLRYNEAVYRVLQKIKAERGDFCYSFFDTYKVVMDYIQNPEAYGFAEGRAACCGLGTLNAKVACLPISSFCDDRKAHVFWDFHHPTERTYEMLANVIFRGSKEYVFPVNAGQLTSL</sequence>
<evidence type="ECO:0008006" key="6">
    <source>
        <dbReference type="Google" id="ProtNLM"/>
    </source>
</evidence>
<dbReference type="GO" id="GO:0016788">
    <property type="term" value="F:hydrolase activity, acting on ester bonds"/>
    <property type="evidence" value="ECO:0007669"/>
    <property type="project" value="InterPro"/>
</dbReference>
<dbReference type="InterPro" id="IPR051058">
    <property type="entry name" value="GDSL_Est/Lipase"/>
</dbReference>
<dbReference type="InterPro" id="IPR001087">
    <property type="entry name" value="GDSL"/>
</dbReference>
<comment type="similarity">
    <text evidence="1">Belongs to the 'GDSL' lipolytic enzyme family.</text>
</comment>
<proteinExistence type="inferred from homology"/>
<keyword evidence="5" id="KW-1185">Reference proteome</keyword>
<evidence type="ECO:0000313" key="4">
    <source>
        <dbReference type="EMBL" id="MQL84911.1"/>
    </source>
</evidence>
<evidence type="ECO:0000256" key="2">
    <source>
        <dbReference type="ARBA" id="ARBA00022801"/>
    </source>
</evidence>
<dbReference type="InterPro" id="IPR036514">
    <property type="entry name" value="SGNH_hydro_sf"/>
</dbReference>
<dbReference type="PANTHER" id="PTHR45648">
    <property type="entry name" value="GDSL LIPASE/ACYLHYDROLASE FAMILY PROTEIN (AFU_ORTHOLOGUE AFUA_4G14700)"/>
    <property type="match status" value="1"/>
</dbReference>
<dbReference type="Proteomes" id="UP000652761">
    <property type="component" value="Unassembled WGS sequence"/>
</dbReference>
<organism evidence="4 5">
    <name type="scientific">Colocasia esculenta</name>
    <name type="common">Wild taro</name>
    <name type="synonym">Arum esculentum</name>
    <dbReference type="NCBI Taxonomy" id="4460"/>
    <lineage>
        <taxon>Eukaryota</taxon>
        <taxon>Viridiplantae</taxon>
        <taxon>Streptophyta</taxon>
        <taxon>Embryophyta</taxon>
        <taxon>Tracheophyta</taxon>
        <taxon>Spermatophyta</taxon>
        <taxon>Magnoliopsida</taxon>
        <taxon>Liliopsida</taxon>
        <taxon>Araceae</taxon>
        <taxon>Aroideae</taxon>
        <taxon>Colocasieae</taxon>
        <taxon>Colocasia</taxon>
    </lineage>
</organism>
<reference evidence="4" key="1">
    <citation type="submission" date="2017-07" db="EMBL/GenBank/DDBJ databases">
        <title>Taro Niue Genome Assembly and Annotation.</title>
        <authorList>
            <person name="Atibalentja N."/>
            <person name="Keating K."/>
            <person name="Fields C.J."/>
        </authorList>
    </citation>
    <scope>NUCLEOTIDE SEQUENCE</scope>
    <source>
        <strain evidence="4">Niue_2</strain>
        <tissue evidence="4">Leaf</tissue>
    </source>
</reference>
<dbReference type="SMR" id="A0A843UNK2"/>
<protein>
    <recommendedName>
        <fullName evidence="6">GDSL esterase/lipase</fullName>
    </recommendedName>
</protein>
<evidence type="ECO:0000313" key="5">
    <source>
        <dbReference type="Proteomes" id="UP000652761"/>
    </source>
</evidence>
<evidence type="ECO:0000256" key="3">
    <source>
        <dbReference type="ARBA" id="ARBA00022963"/>
    </source>
</evidence>
<dbReference type="AlphaFoldDB" id="A0A843UNK2"/>
<keyword evidence="2" id="KW-0378">Hydrolase</keyword>